<reference evidence="2" key="2">
    <citation type="journal article" date="2021" name="PeerJ">
        <title>Extensive microbial diversity within the chicken gut microbiome revealed by metagenomics and culture.</title>
        <authorList>
            <person name="Gilroy R."/>
            <person name="Ravi A."/>
            <person name="Getino M."/>
            <person name="Pursley I."/>
            <person name="Horton D.L."/>
            <person name="Alikhan N.F."/>
            <person name="Baker D."/>
            <person name="Gharbi K."/>
            <person name="Hall N."/>
            <person name="Watson M."/>
            <person name="Adriaenssens E.M."/>
            <person name="Foster-Nyarko E."/>
            <person name="Jarju S."/>
            <person name="Secka A."/>
            <person name="Antonio M."/>
            <person name="Oren A."/>
            <person name="Chaudhuri R.R."/>
            <person name="La Ragione R."/>
            <person name="Hildebrand F."/>
            <person name="Pallen M.J."/>
        </authorList>
    </citation>
    <scope>NUCLEOTIDE SEQUENCE</scope>
    <source>
        <strain evidence="2">10192</strain>
    </source>
</reference>
<dbReference type="Proteomes" id="UP000823632">
    <property type="component" value="Unassembled WGS sequence"/>
</dbReference>
<evidence type="ECO:0000256" key="1">
    <source>
        <dbReference type="SAM" id="SignalP"/>
    </source>
</evidence>
<feature type="chain" id="PRO_5038406692" description="Lipoprotein" evidence="1">
    <location>
        <begin position="21"/>
        <end position="212"/>
    </location>
</feature>
<keyword evidence="1" id="KW-0732">Signal</keyword>
<evidence type="ECO:0008006" key="4">
    <source>
        <dbReference type="Google" id="ProtNLM"/>
    </source>
</evidence>
<evidence type="ECO:0000313" key="3">
    <source>
        <dbReference type="Proteomes" id="UP000823632"/>
    </source>
</evidence>
<sequence>MKKSVLILLIFLSFPISCQGAFFSQENPFEGQGYVGTLPDLTKNFRPTEPVTTKPVFEETKQFNSENQIKPAPRDNPAFVNIILKQDKSSPYINDLTEFIEMLEKIYESIENKETVQLFASRVYYFNQNADYFRQKYEGKPQSSYISYEKLLELSLQARSVAQLRIEAEKYSPYLAYTGEGKIYNSTNIEEQMEILKDEVEKTITILKLVEE</sequence>
<protein>
    <recommendedName>
        <fullName evidence="4">Lipoprotein</fullName>
    </recommendedName>
</protein>
<dbReference type="AlphaFoldDB" id="A0A9D9DQF5"/>
<evidence type="ECO:0000313" key="2">
    <source>
        <dbReference type="EMBL" id="MBO8430300.1"/>
    </source>
</evidence>
<name>A0A9D9DQF5_9BACT</name>
<reference evidence="2" key="1">
    <citation type="submission" date="2020-10" db="EMBL/GenBank/DDBJ databases">
        <authorList>
            <person name="Gilroy R."/>
        </authorList>
    </citation>
    <scope>NUCLEOTIDE SEQUENCE</scope>
    <source>
        <strain evidence="2">10192</strain>
    </source>
</reference>
<feature type="signal peptide" evidence="1">
    <location>
        <begin position="1"/>
        <end position="20"/>
    </location>
</feature>
<comment type="caution">
    <text evidence="2">The sequence shown here is derived from an EMBL/GenBank/DDBJ whole genome shotgun (WGS) entry which is preliminary data.</text>
</comment>
<gene>
    <name evidence="2" type="ORF">IAC76_02825</name>
</gene>
<organism evidence="2 3">
    <name type="scientific">Candidatus Scatousia excrementipullorum</name>
    <dbReference type="NCBI Taxonomy" id="2840936"/>
    <lineage>
        <taxon>Bacteria</taxon>
        <taxon>Candidatus Scatousia</taxon>
    </lineage>
</organism>
<proteinExistence type="predicted"/>
<dbReference type="EMBL" id="JADIND010000062">
    <property type="protein sequence ID" value="MBO8430300.1"/>
    <property type="molecule type" value="Genomic_DNA"/>
</dbReference>
<accession>A0A9D9DQF5</accession>